<dbReference type="Proteomes" id="UP000694044">
    <property type="component" value="Unassembled WGS sequence"/>
</dbReference>
<accession>A0A8T1WI18</accession>
<proteinExistence type="predicted"/>
<organism evidence="2 3">
    <name type="scientific">Phytophthora pseudosyringae</name>
    <dbReference type="NCBI Taxonomy" id="221518"/>
    <lineage>
        <taxon>Eukaryota</taxon>
        <taxon>Sar</taxon>
        <taxon>Stramenopiles</taxon>
        <taxon>Oomycota</taxon>
        <taxon>Peronosporomycetes</taxon>
        <taxon>Peronosporales</taxon>
        <taxon>Peronosporaceae</taxon>
        <taxon>Phytophthora</taxon>
    </lineage>
</organism>
<evidence type="ECO:0000313" key="3">
    <source>
        <dbReference type="Proteomes" id="UP000694044"/>
    </source>
</evidence>
<protein>
    <submittedName>
        <fullName evidence="2">Uncharacterized protein</fullName>
    </submittedName>
</protein>
<dbReference type="OrthoDB" id="154632at2759"/>
<evidence type="ECO:0000256" key="1">
    <source>
        <dbReference type="SAM" id="MobiDB-lite"/>
    </source>
</evidence>
<keyword evidence="3" id="KW-1185">Reference proteome</keyword>
<feature type="region of interest" description="Disordered" evidence="1">
    <location>
        <begin position="80"/>
        <end position="106"/>
    </location>
</feature>
<dbReference type="AlphaFoldDB" id="A0A8T1WI18"/>
<comment type="caution">
    <text evidence="2">The sequence shown here is derived from an EMBL/GenBank/DDBJ whole genome shotgun (WGS) entry which is preliminary data.</text>
</comment>
<gene>
    <name evidence="2" type="ORF">PHYPSEUDO_004105</name>
</gene>
<sequence length="140" mass="15275">MAPNATQALEIFIERDQIPENLSILTYTEEEEAQDYFDAEWDKQDAAAATSRSRSESVEAIYSLCSVTDSYSVLGACTTPTAPAKRTTPRRMSNPLLLSIGEPRSSPKSVSMALLFRPSELGIGLTSIVGDPRRAETTTN</sequence>
<evidence type="ECO:0000313" key="2">
    <source>
        <dbReference type="EMBL" id="KAG7391603.1"/>
    </source>
</evidence>
<name>A0A8T1WI18_9STRA</name>
<dbReference type="EMBL" id="JAGDFM010000019">
    <property type="protein sequence ID" value="KAG7391603.1"/>
    <property type="molecule type" value="Genomic_DNA"/>
</dbReference>
<reference evidence="2" key="1">
    <citation type="submission" date="2021-02" db="EMBL/GenBank/DDBJ databases">
        <authorList>
            <person name="Palmer J.M."/>
        </authorList>
    </citation>
    <scope>NUCLEOTIDE SEQUENCE</scope>
    <source>
        <strain evidence="2">SCRP734</strain>
    </source>
</reference>